<protein>
    <recommendedName>
        <fullName evidence="2">ZP domain-containing protein</fullName>
    </recommendedName>
</protein>
<feature type="compositionally biased region" description="Low complexity" evidence="1">
    <location>
        <begin position="714"/>
        <end position="738"/>
    </location>
</feature>
<dbReference type="PROSITE" id="PS51034">
    <property type="entry name" value="ZP_2"/>
    <property type="match status" value="1"/>
</dbReference>
<accession>A0ABQ7S8U7</accession>
<feature type="region of interest" description="Disordered" evidence="1">
    <location>
        <begin position="469"/>
        <end position="491"/>
    </location>
</feature>
<feature type="compositionally biased region" description="Low complexity" evidence="1">
    <location>
        <begin position="324"/>
        <end position="339"/>
    </location>
</feature>
<feature type="compositionally biased region" description="Polar residues" evidence="1">
    <location>
        <begin position="609"/>
        <end position="619"/>
    </location>
</feature>
<feature type="compositionally biased region" description="Polar residues" evidence="1">
    <location>
        <begin position="340"/>
        <end position="364"/>
    </location>
</feature>
<feature type="region of interest" description="Disordered" evidence="1">
    <location>
        <begin position="129"/>
        <end position="408"/>
    </location>
</feature>
<feature type="region of interest" description="Disordered" evidence="1">
    <location>
        <begin position="664"/>
        <end position="738"/>
    </location>
</feature>
<feature type="compositionally biased region" description="Low complexity" evidence="1">
    <location>
        <begin position="209"/>
        <end position="220"/>
    </location>
</feature>
<feature type="non-terminal residue" evidence="3">
    <location>
        <position position="738"/>
    </location>
</feature>
<feature type="compositionally biased region" description="Polar residues" evidence="1">
    <location>
        <begin position="551"/>
        <end position="564"/>
    </location>
</feature>
<feature type="compositionally biased region" description="Low complexity" evidence="1">
    <location>
        <begin position="272"/>
        <end position="284"/>
    </location>
</feature>
<gene>
    <name evidence="3" type="ORF">GZH46_01634</name>
</gene>
<name>A0ABQ7S8U7_9ACAR</name>
<feature type="compositionally biased region" description="Polar residues" evidence="1">
    <location>
        <begin position="183"/>
        <end position="194"/>
    </location>
</feature>
<feature type="compositionally biased region" description="Polar residues" evidence="1">
    <location>
        <begin position="680"/>
        <end position="702"/>
    </location>
</feature>
<feature type="compositionally biased region" description="Low complexity" evidence="1">
    <location>
        <begin position="365"/>
        <end position="375"/>
    </location>
</feature>
<feature type="compositionally biased region" description="Low complexity" evidence="1">
    <location>
        <begin position="573"/>
        <end position="589"/>
    </location>
</feature>
<evidence type="ECO:0000256" key="1">
    <source>
        <dbReference type="SAM" id="MobiDB-lite"/>
    </source>
</evidence>
<evidence type="ECO:0000313" key="3">
    <source>
        <dbReference type="EMBL" id="KAG9509838.1"/>
    </source>
</evidence>
<comment type="caution">
    <text evidence="3">The sequence shown here is derived from an EMBL/GenBank/DDBJ whole genome shotgun (WGS) entry which is preliminary data.</text>
</comment>
<organism evidence="3 4">
    <name type="scientific">Fragariocoptes setiger</name>
    <dbReference type="NCBI Taxonomy" id="1670756"/>
    <lineage>
        <taxon>Eukaryota</taxon>
        <taxon>Metazoa</taxon>
        <taxon>Ecdysozoa</taxon>
        <taxon>Arthropoda</taxon>
        <taxon>Chelicerata</taxon>
        <taxon>Arachnida</taxon>
        <taxon>Acari</taxon>
        <taxon>Acariformes</taxon>
        <taxon>Trombidiformes</taxon>
        <taxon>Prostigmata</taxon>
        <taxon>Eupodina</taxon>
        <taxon>Eriophyoidea</taxon>
        <taxon>Phytoptidae</taxon>
        <taxon>Fragariocoptes</taxon>
    </lineage>
</organism>
<dbReference type="PANTHER" id="PTHR46560">
    <property type="entry name" value="CYPHER, ISOFORM B"/>
    <property type="match status" value="1"/>
</dbReference>
<feature type="compositionally biased region" description="Polar residues" evidence="1">
    <location>
        <begin position="307"/>
        <end position="320"/>
    </location>
</feature>
<evidence type="ECO:0000313" key="4">
    <source>
        <dbReference type="Proteomes" id="UP000825002"/>
    </source>
</evidence>
<reference evidence="3 4" key="1">
    <citation type="submission" date="2020-10" db="EMBL/GenBank/DDBJ databases">
        <authorList>
            <person name="Klimov P.B."/>
            <person name="Dyachkov S.M."/>
            <person name="Chetverikov P.E."/>
        </authorList>
    </citation>
    <scope>NUCLEOTIDE SEQUENCE [LARGE SCALE GENOMIC DNA]</scope>
    <source>
        <strain evidence="3">BMOC 18-1129-001#AD2665</strain>
        <tissue evidence="3">Entire mites</tissue>
    </source>
</reference>
<feature type="compositionally biased region" description="Basic and acidic residues" evidence="1">
    <location>
        <begin position="379"/>
        <end position="390"/>
    </location>
</feature>
<feature type="region of interest" description="Disordered" evidence="1">
    <location>
        <begin position="609"/>
        <end position="648"/>
    </location>
</feature>
<dbReference type="InterPro" id="IPR001507">
    <property type="entry name" value="ZP_dom"/>
</dbReference>
<dbReference type="Proteomes" id="UP000825002">
    <property type="component" value="Unassembled WGS sequence"/>
</dbReference>
<proteinExistence type="predicted"/>
<dbReference type="PANTHER" id="PTHR46560:SF1">
    <property type="entry name" value="MINIATURE"/>
    <property type="match status" value="1"/>
</dbReference>
<feature type="compositionally biased region" description="Low complexity" evidence="1">
    <location>
        <begin position="620"/>
        <end position="638"/>
    </location>
</feature>
<feature type="compositionally biased region" description="Polar residues" evidence="1">
    <location>
        <begin position="221"/>
        <end position="233"/>
    </location>
</feature>
<sequence>SCIAHDGVQHPIALTDEFGCVLRPKILTPFVKLKKPGTHTRATVISYAQFLAFKFPDSMNVQIQCTVEVCRHGCAEACQRVPSVVMKTVQPEMTMSARWPSTDETRQIGYEAPEAGPNRVPLAVAPAPVSAQLPGETPGYHEQPRAAPDADTFANNNNNKRSSDRPAYPPTFVATPAAVDQTAAESSQRPVQQLSPSSDGGTQGGSGQQQGSPSPQQQDQVASNRDGVSSASANGEVIVSAESSPVSGQQQQPEGRPAQSETQSGPSDGEQHQQQLSSSNQRQQNGESSSDYEAMLHSANTRAKYGSRQSVASMTTSSANRGRASSNPTSSSNADSSSSEITNVGQPQQGTSGSNQDTPNVSTDNNNNGNGNGQNEPNQDDKVNIDRSDEPSIELNAMPSVGSSDVARPVVGTDELASGTIQLEDRIGHGPAVVGESEVAPQPQALLSQVSIERNNEQQQASLVNNEQESGANKLHDRMDTSPVPSSETNQVDQNAQNAYSLGAIHSSAASQASSSSSSLTVANKSNIQMTADQLSSMNDLTERKSYAVPQQMSPQMNPNNEGQTKLLPDPYTRSTTQQHQQQSFSSNSGASQQVVAQTSNLNVQSVANPAQNNYPATGQPQAQAQAHAQQQQQQQQQLGNPGMSGINQHNVMQHHQLMMQQQLENQAQAQSQQQFQQATSTGTRPSNIQMSADASQPTVQIMNVPMGAFPMGAPQQFQPPLTPAAAQQQQAKPSGLR</sequence>
<feature type="region of interest" description="Disordered" evidence="1">
    <location>
        <begin position="551"/>
        <end position="595"/>
    </location>
</feature>
<feature type="compositionally biased region" description="Polar residues" evidence="1">
    <location>
        <begin position="241"/>
        <end position="266"/>
    </location>
</feature>
<feature type="domain" description="ZP" evidence="2">
    <location>
        <begin position="1"/>
        <end position="85"/>
    </location>
</feature>
<feature type="compositionally biased region" description="Low complexity" evidence="1">
    <location>
        <begin position="664"/>
        <end position="679"/>
    </location>
</feature>
<feature type="non-terminal residue" evidence="3">
    <location>
        <position position="1"/>
    </location>
</feature>
<evidence type="ECO:0000259" key="2">
    <source>
        <dbReference type="PROSITE" id="PS51034"/>
    </source>
</evidence>
<keyword evidence="4" id="KW-1185">Reference proteome</keyword>
<dbReference type="EMBL" id="JAIFTH010000316">
    <property type="protein sequence ID" value="KAG9509838.1"/>
    <property type="molecule type" value="Genomic_DNA"/>
</dbReference>